<dbReference type="PROSITE" id="PS00028">
    <property type="entry name" value="ZINC_FINGER_C2H2_1"/>
    <property type="match status" value="2"/>
</dbReference>
<organism evidence="2 3">
    <name type="scientific">Macrosiphum euphorbiae</name>
    <name type="common">potato aphid</name>
    <dbReference type="NCBI Taxonomy" id="13131"/>
    <lineage>
        <taxon>Eukaryota</taxon>
        <taxon>Metazoa</taxon>
        <taxon>Ecdysozoa</taxon>
        <taxon>Arthropoda</taxon>
        <taxon>Hexapoda</taxon>
        <taxon>Insecta</taxon>
        <taxon>Pterygota</taxon>
        <taxon>Neoptera</taxon>
        <taxon>Paraneoptera</taxon>
        <taxon>Hemiptera</taxon>
        <taxon>Sternorrhyncha</taxon>
        <taxon>Aphidomorpha</taxon>
        <taxon>Aphidoidea</taxon>
        <taxon>Aphididae</taxon>
        <taxon>Macrosiphini</taxon>
        <taxon>Macrosiphum</taxon>
    </lineage>
</organism>
<evidence type="ECO:0000313" key="3">
    <source>
        <dbReference type="Proteomes" id="UP001160148"/>
    </source>
</evidence>
<dbReference type="Gene3D" id="3.30.160.60">
    <property type="entry name" value="Classic Zinc Finger"/>
    <property type="match status" value="1"/>
</dbReference>
<comment type="caution">
    <text evidence="2">The sequence shown here is derived from an EMBL/GenBank/DDBJ whole genome shotgun (WGS) entry which is preliminary data.</text>
</comment>
<dbReference type="Proteomes" id="UP001160148">
    <property type="component" value="Unassembled WGS sequence"/>
</dbReference>
<gene>
    <name evidence="2" type="ORF">MEUPH1_LOCUS15679</name>
</gene>
<accession>A0AAV0WWY3</accession>
<dbReference type="AlphaFoldDB" id="A0AAV0WWY3"/>
<feature type="domain" description="C2H2-type" evidence="1">
    <location>
        <begin position="35"/>
        <end position="57"/>
    </location>
</feature>
<dbReference type="EMBL" id="CARXXK010000003">
    <property type="protein sequence ID" value="CAI6360368.1"/>
    <property type="molecule type" value="Genomic_DNA"/>
</dbReference>
<sequence>MPMCFICNQTFSLNSNLITHLNIFHDPKSLMEFKCLEPNCCRVLTTFHSYKNHLTLHTNLPDVSTSNEYLNFTKEHKTSALHFVSCPVLNDDIPSSHHCTESITIK</sequence>
<name>A0AAV0WWY3_9HEMI</name>
<evidence type="ECO:0000259" key="1">
    <source>
        <dbReference type="PROSITE" id="PS00028"/>
    </source>
</evidence>
<feature type="domain" description="C2H2-type" evidence="1">
    <location>
        <begin position="4"/>
        <end position="25"/>
    </location>
</feature>
<dbReference type="InterPro" id="IPR013087">
    <property type="entry name" value="Znf_C2H2_type"/>
</dbReference>
<reference evidence="2 3" key="1">
    <citation type="submission" date="2023-01" db="EMBL/GenBank/DDBJ databases">
        <authorList>
            <person name="Whitehead M."/>
        </authorList>
    </citation>
    <scope>NUCLEOTIDE SEQUENCE [LARGE SCALE GENOMIC DNA]</scope>
</reference>
<dbReference type="SMART" id="SM00355">
    <property type="entry name" value="ZnF_C2H2"/>
    <property type="match status" value="2"/>
</dbReference>
<keyword evidence="3" id="KW-1185">Reference proteome</keyword>
<evidence type="ECO:0000313" key="2">
    <source>
        <dbReference type="EMBL" id="CAI6360368.1"/>
    </source>
</evidence>
<protein>
    <recommendedName>
        <fullName evidence="1">C2H2-type domain-containing protein</fullName>
    </recommendedName>
</protein>
<proteinExistence type="predicted"/>